<keyword evidence="2" id="KW-1185">Reference proteome</keyword>
<name>A0AAV4RB43_9ARAC</name>
<comment type="caution">
    <text evidence="1">The sequence shown here is derived from an EMBL/GenBank/DDBJ whole genome shotgun (WGS) entry which is preliminary data.</text>
</comment>
<reference evidence="1 2" key="1">
    <citation type="submission" date="2021-06" db="EMBL/GenBank/DDBJ databases">
        <title>Caerostris darwini draft genome.</title>
        <authorList>
            <person name="Kono N."/>
            <person name="Arakawa K."/>
        </authorList>
    </citation>
    <scope>NUCLEOTIDE SEQUENCE [LARGE SCALE GENOMIC DNA]</scope>
</reference>
<organism evidence="1 2">
    <name type="scientific">Caerostris darwini</name>
    <dbReference type="NCBI Taxonomy" id="1538125"/>
    <lineage>
        <taxon>Eukaryota</taxon>
        <taxon>Metazoa</taxon>
        <taxon>Ecdysozoa</taxon>
        <taxon>Arthropoda</taxon>
        <taxon>Chelicerata</taxon>
        <taxon>Arachnida</taxon>
        <taxon>Araneae</taxon>
        <taxon>Araneomorphae</taxon>
        <taxon>Entelegynae</taxon>
        <taxon>Araneoidea</taxon>
        <taxon>Araneidae</taxon>
        <taxon>Caerostris</taxon>
    </lineage>
</organism>
<protein>
    <submittedName>
        <fullName evidence="1">Uncharacterized protein</fullName>
    </submittedName>
</protein>
<evidence type="ECO:0000313" key="1">
    <source>
        <dbReference type="EMBL" id="GIY17901.1"/>
    </source>
</evidence>
<dbReference type="AlphaFoldDB" id="A0AAV4RB43"/>
<dbReference type="Proteomes" id="UP001054837">
    <property type="component" value="Unassembled WGS sequence"/>
</dbReference>
<dbReference type="EMBL" id="BPLQ01005848">
    <property type="protein sequence ID" value="GIY17901.1"/>
    <property type="molecule type" value="Genomic_DNA"/>
</dbReference>
<gene>
    <name evidence="1" type="ORF">CDAR_113341</name>
</gene>
<evidence type="ECO:0000313" key="2">
    <source>
        <dbReference type="Proteomes" id="UP001054837"/>
    </source>
</evidence>
<sequence length="87" mass="9610">MTESQKEVEDDSSNNVGSSSSKCRLFIEADTAISLKKIKRQTYRPLAINFITMMGTQKEVEEDSSSNVGSSASKCRFIIVADTAFIH</sequence>
<accession>A0AAV4RB43</accession>
<proteinExistence type="predicted"/>